<keyword evidence="2" id="KW-0812">Transmembrane</keyword>
<gene>
    <name evidence="4" type="ORF">V5O48_019438</name>
</gene>
<protein>
    <submittedName>
        <fullName evidence="4">Uncharacterized protein</fullName>
    </submittedName>
</protein>
<accession>A0ABR3EIE1</accession>
<organism evidence="4 5">
    <name type="scientific">Marasmius crinis-equi</name>
    <dbReference type="NCBI Taxonomy" id="585013"/>
    <lineage>
        <taxon>Eukaryota</taxon>
        <taxon>Fungi</taxon>
        <taxon>Dikarya</taxon>
        <taxon>Basidiomycota</taxon>
        <taxon>Agaricomycotina</taxon>
        <taxon>Agaricomycetes</taxon>
        <taxon>Agaricomycetidae</taxon>
        <taxon>Agaricales</taxon>
        <taxon>Marasmiineae</taxon>
        <taxon>Marasmiaceae</taxon>
        <taxon>Marasmius</taxon>
    </lineage>
</organism>
<keyword evidence="2" id="KW-1133">Transmembrane helix</keyword>
<feature type="region of interest" description="Disordered" evidence="1">
    <location>
        <begin position="19"/>
        <end position="54"/>
    </location>
</feature>
<keyword evidence="2" id="KW-0472">Membrane</keyword>
<comment type="caution">
    <text evidence="4">The sequence shown here is derived from an EMBL/GenBank/DDBJ whole genome shotgun (WGS) entry which is preliminary data.</text>
</comment>
<evidence type="ECO:0000313" key="5">
    <source>
        <dbReference type="Proteomes" id="UP001465976"/>
    </source>
</evidence>
<evidence type="ECO:0000313" key="4">
    <source>
        <dbReference type="EMBL" id="KAL0562646.1"/>
    </source>
</evidence>
<evidence type="ECO:0000256" key="1">
    <source>
        <dbReference type="SAM" id="MobiDB-lite"/>
    </source>
</evidence>
<feature type="signal peptide" evidence="3">
    <location>
        <begin position="1"/>
        <end position="16"/>
    </location>
</feature>
<proteinExistence type="predicted"/>
<feature type="non-terminal residue" evidence="4">
    <location>
        <position position="125"/>
    </location>
</feature>
<feature type="region of interest" description="Disordered" evidence="1">
    <location>
        <begin position="92"/>
        <end position="125"/>
    </location>
</feature>
<dbReference type="Proteomes" id="UP001465976">
    <property type="component" value="Unassembled WGS sequence"/>
</dbReference>
<feature type="chain" id="PRO_5045674328" evidence="3">
    <location>
        <begin position="17"/>
        <end position="125"/>
    </location>
</feature>
<reference evidence="4 5" key="1">
    <citation type="submission" date="2024-02" db="EMBL/GenBank/DDBJ databases">
        <title>A draft genome for the cacao thread blight pathogen Marasmius crinis-equi.</title>
        <authorList>
            <person name="Cohen S.P."/>
            <person name="Baruah I.K."/>
            <person name="Amoako-Attah I."/>
            <person name="Bukari Y."/>
            <person name="Meinhardt L.W."/>
            <person name="Bailey B.A."/>
        </authorList>
    </citation>
    <scope>NUCLEOTIDE SEQUENCE [LARGE SCALE GENOMIC DNA]</scope>
    <source>
        <strain evidence="4 5">GH-76</strain>
    </source>
</reference>
<name>A0ABR3EIE1_9AGAR</name>
<evidence type="ECO:0000256" key="3">
    <source>
        <dbReference type="SAM" id="SignalP"/>
    </source>
</evidence>
<sequence>MQGTALLLCFLTLAGAQVSPLPPKGQDAPEAHPAASPETSSSPRGPKAPNLSNGNSVNIGAIIGGIAGGLLLVGLGIGAWLLRRRWSQSLIDKPYDEPQPPQMSEHHHATLSLVQPVAPTIPERS</sequence>
<keyword evidence="5" id="KW-1185">Reference proteome</keyword>
<evidence type="ECO:0000256" key="2">
    <source>
        <dbReference type="SAM" id="Phobius"/>
    </source>
</evidence>
<dbReference type="EMBL" id="JBAHYK010004913">
    <property type="protein sequence ID" value="KAL0562646.1"/>
    <property type="molecule type" value="Genomic_DNA"/>
</dbReference>
<feature type="transmembrane region" description="Helical" evidence="2">
    <location>
        <begin position="59"/>
        <end position="82"/>
    </location>
</feature>
<keyword evidence="3" id="KW-0732">Signal</keyword>